<dbReference type="Pfam" id="PF00482">
    <property type="entry name" value="T2SSF"/>
    <property type="match status" value="2"/>
</dbReference>
<dbReference type="RefSeq" id="WP_339960242.1">
    <property type="nucleotide sequence ID" value="NZ_JAWMWH010000001.1"/>
</dbReference>
<dbReference type="InterPro" id="IPR042094">
    <property type="entry name" value="T2SS_GspF_sf"/>
</dbReference>
<dbReference type="Proteomes" id="UP001370590">
    <property type="component" value="Unassembled WGS sequence"/>
</dbReference>
<dbReference type="InterPro" id="IPR003004">
    <property type="entry name" value="GspF/PilC"/>
</dbReference>
<evidence type="ECO:0000259" key="8">
    <source>
        <dbReference type="Pfam" id="PF00482"/>
    </source>
</evidence>
<dbReference type="PANTHER" id="PTHR30012">
    <property type="entry name" value="GENERAL SECRETION PATHWAY PROTEIN"/>
    <property type="match status" value="1"/>
</dbReference>
<organism evidence="9 10">
    <name type="scientific">Nicoliella lavandulae</name>
    <dbReference type="NCBI Taxonomy" id="3082954"/>
    <lineage>
        <taxon>Bacteria</taxon>
        <taxon>Bacillati</taxon>
        <taxon>Bacillota</taxon>
        <taxon>Bacilli</taxon>
        <taxon>Lactobacillales</taxon>
        <taxon>Lactobacillaceae</taxon>
        <taxon>Nicoliella</taxon>
    </lineage>
</organism>
<evidence type="ECO:0000256" key="4">
    <source>
        <dbReference type="ARBA" id="ARBA00022692"/>
    </source>
</evidence>
<accession>A0ABU8SKK7</accession>
<evidence type="ECO:0000313" key="10">
    <source>
        <dbReference type="Proteomes" id="UP001370590"/>
    </source>
</evidence>
<dbReference type="InterPro" id="IPR047692">
    <property type="entry name" value="T4P_ComGB"/>
</dbReference>
<evidence type="ECO:0000256" key="2">
    <source>
        <dbReference type="ARBA" id="ARBA00005745"/>
    </source>
</evidence>
<feature type="transmembrane region" description="Helical" evidence="7">
    <location>
        <begin position="148"/>
        <end position="166"/>
    </location>
</feature>
<gene>
    <name evidence="9" type="primary">comGB</name>
    <name evidence="9" type="ORF">R4146_04515</name>
</gene>
<keyword evidence="5 7" id="KW-1133">Transmembrane helix</keyword>
<comment type="similarity">
    <text evidence="2">Belongs to the GSP F family.</text>
</comment>
<dbReference type="Gene3D" id="1.20.81.30">
    <property type="entry name" value="Type II secretion system (T2SS), domain F"/>
    <property type="match status" value="2"/>
</dbReference>
<evidence type="ECO:0000256" key="5">
    <source>
        <dbReference type="ARBA" id="ARBA00022989"/>
    </source>
</evidence>
<name>A0ABU8SKK7_9LACO</name>
<evidence type="ECO:0000256" key="3">
    <source>
        <dbReference type="ARBA" id="ARBA00022475"/>
    </source>
</evidence>
<evidence type="ECO:0000256" key="6">
    <source>
        <dbReference type="ARBA" id="ARBA00023136"/>
    </source>
</evidence>
<comment type="caution">
    <text evidence="9">The sequence shown here is derived from an EMBL/GenBank/DDBJ whole genome shotgun (WGS) entry which is preliminary data.</text>
</comment>
<feature type="transmembrane region" description="Helical" evidence="7">
    <location>
        <begin position="292"/>
        <end position="313"/>
    </location>
</feature>
<keyword evidence="10" id="KW-1185">Reference proteome</keyword>
<dbReference type="NCBIfam" id="NF041012">
    <property type="entry name" value="T4P_ComGB"/>
    <property type="match status" value="1"/>
</dbReference>
<dbReference type="InterPro" id="IPR018076">
    <property type="entry name" value="T2SS_GspF_dom"/>
</dbReference>
<reference evidence="9 10" key="1">
    <citation type="submission" date="2023-10" db="EMBL/GenBank/DDBJ databases">
        <title>Nicoliella lavandulae sp. nov. isolated from Lavandula angustifolia flowers.</title>
        <authorList>
            <person name="Alcantara C."/>
            <person name="Zuniga M."/>
            <person name="Landete J.M."/>
            <person name="Monedero V."/>
        </authorList>
    </citation>
    <scope>NUCLEOTIDE SEQUENCE [LARGE SCALE GENOMIC DNA]</scope>
    <source>
        <strain evidence="9 10">Es01</strain>
    </source>
</reference>
<evidence type="ECO:0000256" key="7">
    <source>
        <dbReference type="SAM" id="Phobius"/>
    </source>
</evidence>
<keyword evidence="6 7" id="KW-0472">Membrane</keyword>
<feature type="domain" description="Type II secretion system protein GspF" evidence="8">
    <location>
        <begin position="196"/>
        <end position="318"/>
    </location>
</feature>
<keyword evidence="3" id="KW-1003">Cell membrane</keyword>
<feature type="domain" description="Type II secretion system protein GspF" evidence="8">
    <location>
        <begin position="13"/>
        <end position="130"/>
    </location>
</feature>
<dbReference type="EMBL" id="JAWMWH010000001">
    <property type="protein sequence ID" value="MEJ6400433.1"/>
    <property type="molecule type" value="Genomic_DNA"/>
</dbReference>
<evidence type="ECO:0000256" key="1">
    <source>
        <dbReference type="ARBA" id="ARBA00004651"/>
    </source>
</evidence>
<feature type="transmembrane region" description="Helical" evidence="7">
    <location>
        <begin position="103"/>
        <end position="128"/>
    </location>
</feature>
<keyword evidence="4 7" id="KW-0812">Transmembrane</keyword>
<proteinExistence type="inferred from homology"/>
<evidence type="ECO:0000313" key="9">
    <source>
        <dbReference type="EMBL" id="MEJ6400433.1"/>
    </source>
</evidence>
<dbReference type="PANTHER" id="PTHR30012:SF0">
    <property type="entry name" value="TYPE II SECRETION SYSTEM PROTEIN F-RELATED"/>
    <property type="match status" value="1"/>
</dbReference>
<protein>
    <submittedName>
        <fullName evidence="9">Competence type IV pilus assembly protein ComGB</fullName>
    </submittedName>
</protein>
<sequence length="328" mass="36938">MGKRLSVKHQLSFLDSIYSLLQNGFSIKEAIDLLVQLRPDDTLVQTTQSRLAAGDSFAEAIQGYFSVNMVNQIKIAERHGHLKMALGEIKRFISHRQQQQGKLLAILTYPIFLLCLLVMIIIGIRLFVTPQLTMMDSGPASQSLSWQWGLLLIAPILLIGFGIYWFSQKDILARTEILTRLPLIGGLFRDYYAYYFASNVSLLLASGLEARSIANLMQQFESRSLFKVVGDELAAALQVGHSIGSIIKQHGFLPNDAALFFDRGDAISVIARKLDVYAKWSFDRMWKRSQRLIAIVQPLVFLIIGAVIVGTYLNMLLPMYDTLSEVYK</sequence>
<comment type="subcellular location">
    <subcellularLocation>
        <location evidence="1">Cell membrane</location>
        <topology evidence="1">Multi-pass membrane protein</topology>
    </subcellularLocation>
</comment>